<dbReference type="EC" id="2.7.7.65" evidence="1"/>
<feature type="transmembrane region" description="Helical" evidence="3">
    <location>
        <begin position="66"/>
        <end position="85"/>
    </location>
</feature>
<feature type="transmembrane region" description="Helical" evidence="3">
    <location>
        <begin position="117"/>
        <end position="134"/>
    </location>
</feature>
<dbReference type="InterPro" id="IPR050469">
    <property type="entry name" value="Diguanylate_Cyclase"/>
</dbReference>
<keyword evidence="6" id="KW-1185">Reference proteome</keyword>
<feature type="transmembrane region" description="Helical" evidence="3">
    <location>
        <begin position="146"/>
        <end position="162"/>
    </location>
</feature>
<sequence>MSISYQEAVGVSTTIEIIACIFALFILRSVMKDNKETPYLFGYFISSLLFFYFLNKSTLEIGNTGWYIEDLLGSLTSLFFGLTICKKGHSEWLCKLLIAAFIAFSASILFVANHVHYTMSFSAFCILLAFVSLVRTKNLNQADKGLAIFIAVSLLVIFYELNSIPHNISRIEYYASDFYYPLVYFSSLILVLTVFIFTSQLINLTLKYKTLATQDALTGLYNRTSVYDLVNNQLALAKRNKQACAVLMLDIDHFKQVNDQHGHQQGDDAIKLVAQQIQHCTREYDISCRYGGEEFFIFLTNTDSNLGFQIAERIRGSVTKHSKDKAYGPLTISVGLTQFNETVSLDDNIAQADKALYQSKQAGRNQTTIN</sequence>
<keyword evidence="3" id="KW-0812">Transmembrane</keyword>
<keyword evidence="5" id="KW-0548">Nucleotidyltransferase</keyword>
<name>A0ABU8EV97_9GAMM</name>
<dbReference type="PANTHER" id="PTHR45138:SF9">
    <property type="entry name" value="DIGUANYLATE CYCLASE DGCM-RELATED"/>
    <property type="match status" value="1"/>
</dbReference>
<keyword evidence="3" id="KW-1133">Transmembrane helix</keyword>
<feature type="transmembrane region" description="Helical" evidence="3">
    <location>
        <begin position="182"/>
        <end position="202"/>
    </location>
</feature>
<dbReference type="InterPro" id="IPR000160">
    <property type="entry name" value="GGDEF_dom"/>
</dbReference>
<dbReference type="NCBIfam" id="TIGR00254">
    <property type="entry name" value="GGDEF"/>
    <property type="match status" value="1"/>
</dbReference>
<dbReference type="SMART" id="SM00267">
    <property type="entry name" value="GGDEF"/>
    <property type="match status" value="1"/>
</dbReference>
<feature type="domain" description="GGDEF" evidence="4">
    <location>
        <begin position="242"/>
        <end position="370"/>
    </location>
</feature>
<evidence type="ECO:0000256" key="1">
    <source>
        <dbReference type="ARBA" id="ARBA00012528"/>
    </source>
</evidence>
<protein>
    <recommendedName>
        <fullName evidence="1">diguanylate cyclase</fullName>
        <ecNumber evidence="1">2.7.7.65</ecNumber>
    </recommendedName>
</protein>
<dbReference type="CDD" id="cd01949">
    <property type="entry name" value="GGDEF"/>
    <property type="match status" value="1"/>
</dbReference>
<comment type="caution">
    <text evidence="5">The sequence shown here is derived from an EMBL/GenBank/DDBJ whole genome shotgun (WGS) entry which is preliminary data.</text>
</comment>
<evidence type="ECO:0000313" key="5">
    <source>
        <dbReference type="EMBL" id="MEI4550863.1"/>
    </source>
</evidence>
<evidence type="ECO:0000259" key="4">
    <source>
        <dbReference type="PROSITE" id="PS50887"/>
    </source>
</evidence>
<dbReference type="InterPro" id="IPR043128">
    <property type="entry name" value="Rev_trsase/Diguanyl_cyclase"/>
</dbReference>
<reference evidence="5 6" key="1">
    <citation type="submission" date="2023-12" db="EMBL/GenBank/DDBJ databases">
        <title>Friends and Foes: Symbiotic and Algicidal bacterial influence on Karenia brevis blooms.</title>
        <authorList>
            <person name="Fei C."/>
            <person name="Mohamed A.R."/>
            <person name="Booker A."/>
            <person name="Arshad M."/>
            <person name="Klass S."/>
            <person name="Ahn S."/>
            <person name="Gilbert P.M."/>
            <person name="Heil C.A."/>
            <person name="Martinez J.M."/>
            <person name="Amin S.A."/>
        </authorList>
    </citation>
    <scope>NUCLEOTIDE SEQUENCE [LARGE SCALE GENOMIC DNA]</scope>
    <source>
        <strain evidence="5 6">CE15</strain>
    </source>
</reference>
<feature type="transmembrane region" description="Helical" evidence="3">
    <location>
        <begin position="6"/>
        <end position="27"/>
    </location>
</feature>
<dbReference type="PROSITE" id="PS50887">
    <property type="entry name" value="GGDEF"/>
    <property type="match status" value="1"/>
</dbReference>
<evidence type="ECO:0000256" key="3">
    <source>
        <dbReference type="SAM" id="Phobius"/>
    </source>
</evidence>
<proteinExistence type="predicted"/>
<dbReference type="Gene3D" id="3.30.70.270">
    <property type="match status" value="1"/>
</dbReference>
<dbReference type="EMBL" id="JBAWKS010000002">
    <property type="protein sequence ID" value="MEI4550863.1"/>
    <property type="molecule type" value="Genomic_DNA"/>
</dbReference>
<dbReference type="GO" id="GO:0052621">
    <property type="term" value="F:diguanylate cyclase activity"/>
    <property type="evidence" value="ECO:0007669"/>
    <property type="project" value="UniProtKB-EC"/>
</dbReference>
<organism evidence="5 6">
    <name type="scientific">Pseudoalteromonas spongiae</name>
    <dbReference type="NCBI Taxonomy" id="298657"/>
    <lineage>
        <taxon>Bacteria</taxon>
        <taxon>Pseudomonadati</taxon>
        <taxon>Pseudomonadota</taxon>
        <taxon>Gammaproteobacteria</taxon>
        <taxon>Alteromonadales</taxon>
        <taxon>Pseudoalteromonadaceae</taxon>
        <taxon>Pseudoalteromonas</taxon>
    </lineage>
</organism>
<dbReference type="SUPFAM" id="SSF55073">
    <property type="entry name" value="Nucleotide cyclase"/>
    <property type="match status" value="1"/>
</dbReference>
<feature type="transmembrane region" description="Helical" evidence="3">
    <location>
        <begin position="39"/>
        <end position="54"/>
    </location>
</feature>
<accession>A0ABU8EV97</accession>
<dbReference type="Pfam" id="PF00990">
    <property type="entry name" value="GGDEF"/>
    <property type="match status" value="1"/>
</dbReference>
<feature type="transmembrane region" description="Helical" evidence="3">
    <location>
        <begin position="92"/>
        <end position="111"/>
    </location>
</feature>
<dbReference type="PANTHER" id="PTHR45138">
    <property type="entry name" value="REGULATORY COMPONENTS OF SENSORY TRANSDUCTION SYSTEM"/>
    <property type="match status" value="1"/>
</dbReference>
<evidence type="ECO:0000256" key="2">
    <source>
        <dbReference type="ARBA" id="ARBA00034247"/>
    </source>
</evidence>
<dbReference type="InterPro" id="IPR029787">
    <property type="entry name" value="Nucleotide_cyclase"/>
</dbReference>
<keyword evidence="5" id="KW-0808">Transferase</keyword>
<dbReference type="Proteomes" id="UP001382455">
    <property type="component" value="Unassembled WGS sequence"/>
</dbReference>
<comment type="catalytic activity">
    <reaction evidence="2">
        <text>2 GTP = 3',3'-c-di-GMP + 2 diphosphate</text>
        <dbReference type="Rhea" id="RHEA:24898"/>
        <dbReference type="ChEBI" id="CHEBI:33019"/>
        <dbReference type="ChEBI" id="CHEBI:37565"/>
        <dbReference type="ChEBI" id="CHEBI:58805"/>
        <dbReference type="EC" id="2.7.7.65"/>
    </reaction>
</comment>
<keyword evidence="3" id="KW-0472">Membrane</keyword>
<evidence type="ECO:0000313" key="6">
    <source>
        <dbReference type="Proteomes" id="UP001382455"/>
    </source>
</evidence>
<gene>
    <name evidence="5" type="ORF">WAE96_14425</name>
</gene>
<dbReference type="RefSeq" id="WP_336435942.1">
    <property type="nucleotide sequence ID" value="NZ_JBAWKS010000002.1"/>
</dbReference>